<dbReference type="SMART" id="SM00984">
    <property type="entry name" value="UDPG_MGDP_dh_C"/>
    <property type="match status" value="1"/>
</dbReference>
<evidence type="ECO:0000313" key="6">
    <source>
        <dbReference type="EMBL" id="MCM1991567.1"/>
    </source>
</evidence>
<gene>
    <name evidence="6" type="ORF">KDK92_17670</name>
</gene>
<dbReference type="PIRSF" id="PIRSF000124">
    <property type="entry name" value="UDPglc_GDPman_dh"/>
    <property type="match status" value="1"/>
</dbReference>
<dbReference type="RefSeq" id="WP_250860701.1">
    <property type="nucleotide sequence ID" value="NZ_JAGSOJ010000004.1"/>
</dbReference>
<dbReference type="GO" id="GO:0016616">
    <property type="term" value="F:oxidoreductase activity, acting on the CH-OH group of donors, NAD or NADP as acceptor"/>
    <property type="evidence" value="ECO:0007669"/>
    <property type="project" value="InterPro"/>
</dbReference>
<comment type="similarity">
    <text evidence="1 4">Belongs to the UDP-glucose/GDP-mannose dehydrogenase family.</text>
</comment>
<keyword evidence="2" id="KW-0560">Oxidoreductase</keyword>
<protein>
    <submittedName>
        <fullName evidence="6">Nucleotide sugar dehydrogenase</fullName>
    </submittedName>
</protein>
<dbReference type="NCBIfam" id="TIGR03026">
    <property type="entry name" value="NDP-sugDHase"/>
    <property type="match status" value="1"/>
</dbReference>
<evidence type="ECO:0000259" key="5">
    <source>
        <dbReference type="SMART" id="SM00984"/>
    </source>
</evidence>
<dbReference type="GO" id="GO:0016628">
    <property type="term" value="F:oxidoreductase activity, acting on the CH-CH group of donors, NAD or NADP as acceptor"/>
    <property type="evidence" value="ECO:0007669"/>
    <property type="project" value="InterPro"/>
</dbReference>
<dbReference type="Pfam" id="PF00984">
    <property type="entry name" value="UDPG_MGDP_dh"/>
    <property type="match status" value="1"/>
</dbReference>
<sequence>MRKTKICVIGLGYIGLPTSVMFASSKNYVIGVDINKRAIEILNEGNIHIEEPNLETLYKRVVNKGYFRAQSKPEEAEAFIIAVPTPNRNDKYKSCDLSYIISALKSIKPYLRKGNIVIVESTIGPRTIDDIIAPFIEDCGFKIGEDIFLAHCPERVLPGQIIKEMIDNDRIIGGYTDECARKAAELYRTFVKGEIILTNSKTAEMSKLMENTFRDVNIALANELTKVCNALEIDVLDVIKMANKHPRVNIHQPGPGVGGHCLAVDPYFIVEKAPELSRIISLSREINCSMPDYIVQKVGRLIDGIQNPKVAVFGITYKGNIDDIRESPALKVIDMFKKRGYRISIHDPHVKLRNIPLTSGERAVEGADLLLILADHDEFKKGNLINIINKMRTPIVFDTKNTIKLWQGYNEVKSKGSSCNNKRVIIKHMGNIY</sequence>
<reference evidence="6" key="2">
    <citation type="submission" date="2021-04" db="EMBL/GenBank/DDBJ databases">
        <authorList>
            <person name="Dong X."/>
        </authorList>
    </citation>
    <scope>NUCLEOTIDE SEQUENCE</scope>
    <source>
        <strain evidence="6">ZWT</strain>
    </source>
</reference>
<dbReference type="SUPFAM" id="SSF51735">
    <property type="entry name" value="NAD(P)-binding Rossmann-fold domains"/>
    <property type="match status" value="1"/>
</dbReference>
<dbReference type="InterPro" id="IPR036291">
    <property type="entry name" value="NAD(P)-bd_dom_sf"/>
</dbReference>
<dbReference type="GO" id="GO:0051287">
    <property type="term" value="F:NAD binding"/>
    <property type="evidence" value="ECO:0007669"/>
    <property type="project" value="InterPro"/>
</dbReference>
<dbReference type="InterPro" id="IPR008927">
    <property type="entry name" value="6-PGluconate_DH-like_C_sf"/>
</dbReference>
<comment type="caution">
    <text evidence="6">The sequence shown here is derived from an EMBL/GenBank/DDBJ whole genome shotgun (WGS) entry which is preliminary data.</text>
</comment>
<dbReference type="GO" id="GO:0000271">
    <property type="term" value="P:polysaccharide biosynthetic process"/>
    <property type="evidence" value="ECO:0007669"/>
    <property type="project" value="InterPro"/>
</dbReference>
<dbReference type="PANTHER" id="PTHR43491:SF2">
    <property type="entry name" value="UDP-N-ACETYL-D-MANNOSAMINE DEHYDROGENASE"/>
    <property type="match status" value="1"/>
</dbReference>
<evidence type="ECO:0000256" key="4">
    <source>
        <dbReference type="PIRNR" id="PIRNR000124"/>
    </source>
</evidence>
<feature type="domain" description="UDP-glucose/GDP-mannose dehydrogenase C-terminal" evidence="5">
    <location>
        <begin position="311"/>
        <end position="405"/>
    </location>
</feature>
<dbReference type="SUPFAM" id="SSF48179">
    <property type="entry name" value="6-phosphogluconate dehydrogenase C-terminal domain-like"/>
    <property type="match status" value="1"/>
</dbReference>
<dbReference type="InterPro" id="IPR014027">
    <property type="entry name" value="UDP-Glc/GDP-Man_DH_C"/>
</dbReference>
<dbReference type="Proteomes" id="UP001056429">
    <property type="component" value="Unassembled WGS sequence"/>
</dbReference>
<dbReference type="EMBL" id="JAGSOJ010000004">
    <property type="protein sequence ID" value="MCM1991567.1"/>
    <property type="molecule type" value="Genomic_DNA"/>
</dbReference>
<dbReference type="InterPro" id="IPR017476">
    <property type="entry name" value="UDP-Glc/GDP-Man"/>
</dbReference>
<dbReference type="Gene3D" id="3.40.50.720">
    <property type="entry name" value="NAD(P)-binding Rossmann-like Domain"/>
    <property type="match status" value="2"/>
</dbReference>
<keyword evidence="7" id="KW-1185">Reference proteome</keyword>
<dbReference type="InterPro" id="IPR036220">
    <property type="entry name" value="UDP-Glc/GDP-Man_DH_C_sf"/>
</dbReference>
<evidence type="ECO:0000256" key="2">
    <source>
        <dbReference type="ARBA" id="ARBA00023002"/>
    </source>
</evidence>
<reference evidence="6" key="1">
    <citation type="journal article" date="2021" name="mSystems">
        <title>Bacteria and Archaea Synergistically Convert Glycine Betaine to Biogenic Methane in the Formosa Cold Seep of the South China Sea.</title>
        <authorList>
            <person name="Li L."/>
            <person name="Zhang W."/>
            <person name="Zhang S."/>
            <person name="Song L."/>
            <person name="Sun Q."/>
            <person name="Zhang H."/>
            <person name="Xiang H."/>
            <person name="Dong X."/>
        </authorList>
    </citation>
    <scope>NUCLEOTIDE SEQUENCE</scope>
    <source>
        <strain evidence="6">ZWT</strain>
    </source>
</reference>
<keyword evidence="3" id="KW-0520">NAD</keyword>
<dbReference type="AlphaFoldDB" id="A0A9J6P4D5"/>
<dbReference type="InterPro" id="IPR014026">
    <property type="entry name" value="UDP-Glc/GDP-Man_DH_dimer"/>
</dbReference>
<name>A0A9J6P4D5_9CLOT</name>
<dbReference type="PANTHER" id="PTHR43491">
    <property type="entry name" value="UDP-N-ACETYL-D-MANNOSAMINE DEHYDROGENASE"/>
    <property type="match status" value="1"/>
</dbReference>
<evidence type="ECO:0000256" key="3">
    <source>
        <dbReference type="ARBA" id="ARBA00023027"/>
    </source>
</evidence>
<dbReference type="SUPFAM" id="SSF52413">
    <property type="entry name" value="UDP-glucose/GDP-mannose dehydrogenase C-terminal domain"/>
    <property type="match status" value="1"/>
</dbReference>
<dbReference type="Pfam" id="PF03720">
    <property type="entry name" value="UDPG_MGDP_dh_C"/>
    <property type="match status" value="1"/>
</dbReference>
<evidence type="ECO:0000313" key="7">
    <source>
        <dbReference type="Proteomes" id="UP001056429"/>
    </source>
</evidence>
<organism evidence="6 7">
    <name type="scientific">Oceanirhabdus seepicola</name>
    <dbReference type="NCBI Taxonomy" id="2828781"/>
    <lineage>
        <taxon>Bacteria</taxon>
        <taxon>Bacillati</taxon>
        <taxon>Bacillota</taxon>
        <taxon>Clostridia</taxon>
        <taxon>Eubacteriales</taxon>
        <taxon>Clostridiaceae</taxon>
        <taxon>Oceanirhabdus</taxon>
    </lineage>
</organism>
<evidence type="ECO:0000256" key="1">
    <source>
        <dbReference type="ARBA" id="ARBA00006601"/>
    </source>
</evidence>
<dbReference type="PIRSF" id="PIRSF500136">
    <property type="entry name" value="UDP_ManNAc_DH"/>
    <property type="match status" value="1"/>
</dbReference>
<proteinExistence type="inferred from homology"/>
<dbReference type="InterPro" id="IPR028359">
    <property type="entry name" value="UDP_ManNAc/GlcNAc_DH"/>
</dbReference>
<accession>A0A9J6P4D5</accession>
<dbReference type="InterPro" id="IPR001732">
    <property type="entry name" value="UDP-Glc/GDP-Man_DH_N"/>
</dbReference>
<dbReference type="Pfam" id="PF03721">
    <property type="entry name" value="UDPG_MGDP_dh_N"/>
    <property type="match status" value="1"/>
</dbReference>